<keyword evidence="2 8" id="KW-0813">Transport</keyword>
<comment type="similarity">
    <text evidence="8">Belongs to the NqrDE/RnfAE family.</text>
</comment>
<dbReference type="InterPro" id="IPR010968">
    <property type="entry name" value="RnfE"/>
</dbReference>
<gene>
    <name evidence="8" type="primary">rnfE</name>
    <name evidence="9" type="ORF">G4Z02_01455</name>
</gene>
<keyword evidence="6 8" id="KW-1133">Transmembrane helix</keyword>
<keyword evidence="4 8" id="KW-1278">Translocase</keyword>
<evidence type="ECO:0000256" key="7">
    <source>
        <dbReference type="ARBA" id="ARBA00023136"/>
    </source>
</evidence>
<dbReference type="EMBL" id="CP048914">
    <property type="protein sequence ID" value="QMS84464.1"/>
    <property type="molecule type" value="Genomic_DNA"/>
</dbReference>
<dbReference type="Proteomes" id="UP000514720">
    <property type="component" value="Chromosome"/>
</dbReference>
<dbReference type="InterPro" id="IPR003667">
    <property type="entry name" value="NqrDE/RnfAE"/>
</dbReference>
<accession>A0A7L7KR93</accession>
<feature type="transmembrane region" description="Helical" evidence="8">
    <location>
        <begin position="74"/>
        <end position="93"/>
    </location>
</feature>
<evidence type="ECO:0000256" key="5">
    <source>
        <dbReference type="ARBA" id="ARBA00022982"/>
    </source>
</evidence>
<evidence type="ECO:0000256" key="2">
    <source>
        <dbReference type="ARBA" id="ARBA00022448"/>
    </source>
</evidence>
<dbReference type="GO" id="GO:0005886">
    <property type="term" value="C:plasma membrane"/>
    <property type="evidence" value="ECO:0007669"/>
    <property type="project" value="UniProtKB-SubCell"/>
</dbReference>
<dbReference type="KEGG" id="xcl:G4Z02_01455"/>
<comment type="subcellular location">
    <subcellularLocation>
        <location evidence="8">Cell membrane</location>
        <topology evidence="8">Multi-pass membrane protein</topology>
    </subcellularLocation>
    <subcellularLocation>
        <location evidence="1">Endomembrane system</location>
        <topology evidence="1">Multi-pass membrane protein</topology>
    </subcellularLocation>
</comment>
<dbReference type="GO" id="GO:0012505">
    <property type="term" value="C:endomembrane system"/>
    <property type="evidence" value="ECO:0007669"/>
    <property type="project" value="UniProtKB-SubCell"/>
</dbReference>
<feature type="transmembrane region" description="Helical" evidence="8">
    <location>
        <begin position="175"/>
        <end position="194"/>
    </location>
</feature>
<dbReference type="NCBIfam" id="NF009070">
    <property type="entry name" value="PRK12405.1"/>
    <property type="match status" value="1"/>
</dbReference>
<evidence type="ECO:0000313" key="10">
    <source>
        <dbReference type="Proteomes" id="UP000514720"/>
    </source>
</evidence>
<proteinExistence type="inferred from homology"/>
<comment type="subunit">
    <text evidence="8">The complex is composed of six subunits: RnfA, RnfB, RnfC, RnfD, RnfE and RnfG.</text>
</comment>
<keyword evidence="5 8" id="KW-0249">Electron transport</keyword>
<evidence type="ECO:0000256" key="1">
    <source>
        <dbReference type="ARBA" id="ARBA00004127"/>
    </source>
</evidence>
<evidence type="ECO:0000256" key="6">
    <source>
        <dbReference type="ARBA" id="ARBA00022989"/>
    </source>
</evidence>
<name>A0A7L7KR93_9MOLU</name>
<keyword evidence="10" id="KW-1185">Reference proteome</keyword>
<protein>
    <recommendedName>
        <fullName evidence="8">Ion-translocating oxidoreductase complex subunit E</fullName>
        <ecNumber evidence="8">7.-.-.-</ecNumber>
    </recommendedName>
    <alternativeName>
        <fullName evidence="8">Rnf electron transport complex subunit E</fullName>
    </alternativeName>
</protein>
<dbReference type="AlphaFoldDB" id="A0A7L7KR93"/>
<dbReference type="PIRSF" id="PIRSF006102">
    <property type="entry name" value="NQR_DE"/>
    <property type="match status" value="1"/>
</dbReference>
<organism evidence="9 10">
    <name type="scientific">Candidatus Xianfuyuplasma coldseepsis</name>
    <dbReference type="NCBI Taxonomy" id="2782163"/>
    <lineage>
        <taxon>Bacteria</taxon>
        <taxon>Bacillati</taxon>
        <taxon>Mycoplasmatota</taxon>
        <taxon>Mollicutes</taxon>
        <taxon>Candidatus Izemoplasmatales</taxon>
        <taxon>Candidatus Izemoplasmataceae</taxon>
        <taxon>Candidatus Xianfuyuplasma</taxon>
    </lineage>
</organism>
<dbReference type="GO" id="GO:0022900">
    <property type="term" value="P:electron transport chain"/>
    <property type="evidence" value="ECO:0007669"/>
    <property type="project" value="UniProtKB-UniRule"/>
</dbReference>
<dbReference type="Pfam" id="PF02508">
    <property type="entry name" value="Rnf-Nqr"/>
    <property type="match status" value="1"/>
</dbReference>
<evidence type="ECO:0000313" key="9">
    <source>
        <dbReference type="EMBL" id="QMS84464.1"/>
    </source>
</evidence>
<sequence>MARQKSNMEVFTTGFFKQNPTFVQFLGMCPTLAVTGSVEKAIGMGIGVIFVLVFSNLIISLIRKAVPREVRIPIYIVVIASLVTILEMVMYAYMEDIAAQLGTFLSLIVVNCLILGRAEAFASKNGPWRSVLDGLGMAIGFTGGIMLIAFFRELLGSGSITIWGDLAIQLIPVDFQIPILVAPAGAFLVFGILVSQVNKLKFRNLEGGEAA</sequence>
<dbReference type="PANTHER" id="PTHR30586">
    <property type="entry name" value="ELECTRON TRANSPORT COMPLEX PROTEIN RNFE"/>
    <property type="match status" value="1"/>
</dbReference>
<feature type="transmembrane region" description="Helical" evidence="8">
    <location>
        <begin position="130"/>
        <end position="151"/>
    </location>
</feature>
<comment type="function">
    <text evidence="8">Part of a membrane-bound complex that couples electron transfer with translocation of ions across the membrane.</text>
</comment>
<keyword evidence="3 8" id="KW-0812">Transmembrane</keyword>
<reference evidence="9 10" key="1">
    <citation type="submission" date="2020-02" db="EMBL/GenBank/DDBJ databases">
        <authorList>
            <person name="Zheng R.K."/>
            <person name="Sun C.M."/>
        </authorList>
    </citation>
    <scope>NUCLEOTIDE SEQUENCE [LARGE SCALE GENOMIC DNA]</scope>
    <source>
        <strain evidence="10">zrk13</strain>
    </source>
</reference>
<dbReference type="PANTHER" id="PTHR30586:SF0">
    <property type="entry name" value="ION-TRANSLOCATING OXIDOREDUCTASE COMPLEX SUBUNIT E"/>
    <property type="match status" value="1"/>
</dbReference>
<evidence type="ECO:0000256" key="4">
    <source>
        <dbReference type="ARBA" id="ARBA00022967"/>
    </source>
</evidence>
<dbReference type="EC" id="7.-.-.-" evidence="8"/>
<dbReference type="NCBIfam" id="TIGR01948">
    <property type="entry name" value="rnfE"/>
    <property type="match status" value="1"/>
</dbReference>
<dbReference type="RefSeq" id="WP_258878077.1">
    <property type="nucleotide sequence ID" value="NZ_CP048914.1"/>
</dbReference>
<evidence type="ECO:0000256" key="3">
    <source>
        <dbReference type="ARBA" id="ARBA00022692"/>
    </source>
</evidence>
<feature type="transmembrane region" description="Helical" evidence="8">
    <location>
        <begin position="99"/>
        <end position="118"/>
    </location>
</feature>
<evidence type="ECO:0000256" key="8">
    <source>
        <dbReference type="HAMAP-Rule" id="MF_00478"/>
    </source>
</evidence>
<keyword evidence="8" id="KW-1003">Cell membrane</keyword>
<feature type="transmembrane region" description="Helical" evidence="8">
    <location>
        <begin position="41"/>
        <end position="62"/>
    </location>
</feature>
<dbReference type="HAMAP" id="MF_00478">
    <property type="entry name" value="RsxE_RnfE"/>
    <property type="match status" value="1"/>
</dbReference>
<keyword evidence="7 8" id="KW-0472">Membrane</keyword>